<dbReference type="PRINTS" id="PR01439">
    <property type="entry name" value="CELLSNTHASEA"/>
</dbReference>
<evidence type="ECO:0000313" key="10">
    <source>
        <dbReference type="EMBL" id="GGD34562.1"/>
    </source>
</evidence>
<dbReference type="GO" id="GO:0030244">
    <property type="term" value="P:cellulose biosynthetic process"/>
    <property type="evidence" value="ECO:0007669"/>
    <property type="project" value="UniProtKB-KW"/>
</dbReference>
<feature type="region of interest" description="Disordered" evidence="8">
    <location>
        <begin position="662"/>
        <end position="682"/>
    </location>
</feature>
<evidence type="ECO:0000313" key="11">
    <source>
        <dbReference type="Proteomes" id="UP000613160"/>
    </source>
</evidence>
<reference evidence="10" key="2">
    <citation type="submission" date="2020-09" db="EMBL/GenBank/DDBJ databases">
        <authorList>
            <person name="Sun Q."/>
            <person name="Zhou Y."/>
        </authorList>
    </citation>
    <scope>NUCLEOTIDE SEQUENCE</scope>
    <source>
        <strain evidence="10">CGMCC 1.15493</strain>
    </source>
</reference>
<dbReference type="PANTHER" id="PTHR43867">
    <property type="entry name" value="CELLULOSE SYNTHASE CATALYTIC SUBUNIT A [UDP-FORMING]"/>
    <property type="match status" value="1"/>
</dbReference>
<dbReference type="NCBIfam" id="TIGR03030">
    <property type="entry name" value="CelA"/>
    <property type="match status" value="1"/>
</dbReference>
<dbReference type="Proteomes" id="UP000613160">
    <property type="component" value="Unassembled WGS sequence"/>
</dbReference>
<dbReference type="AlphaFoldDB" id="A0A916Y7T5"/>
<dbReference type="GO" id="GO:0016760">
    <property type="term" value="F:cellulose synthase (UDP-forming) activity"/>
    <property type="evidence" value="ECO:0007669"/>
    <property type="project" value="UniProtKB-EC"/>
</dbReference>
<dbReference type="InterPro" id="IPR003919">
    <property type="entry name" value="Cell_synth_A"/>
</dbReference>
<evidence type="ECO:0000256" key="3">
    <source>
        <dbReference type="ARBA" id="ARBA00022679"/>
    </source>
</evidence>
<dbReference type="GO" id="GO:0006011">
    <property type="term" value="P:UDP-alpha-D-glucose metabolic process"/>
    <property type="evidence" value="ECO:0007669"/>
    <property type="project" value="InterPro"/>
</dbReference>
<feature type="transmembrane region" description="Helical" evidence="7">
    <location>
        <begin position="452"/>
        <end position="473"/>
    </location>
</feature>
<feature type="transmembrane region" description="Helical" evidence="7">
    <location>
        <begin position="339"/>
        <end position="367"/>
    </location>
</feature>
<evidence type="ECO:0000256" key="5">
    <source>
        <dbReference type="ARBA" id="ARBA00022989"/>
    </source>
</evidence>
<comment type="caution">
    <text evidence="7">Lacks conserved residue(s) required for the propagation of feature annotation.</text>
</comment>
<reference evidence="10" key="1">
    <citation type="journal article" date="2014" name="Int. J. Syst. Evol. Microbiol.">
        <title>Complete genome sequence of Corynebacterium casei LMG S-19264T (=DSM 44701T), isolated from a smear-ripened cheese.</title>
        <authorList>
            <consortium name="US DOE Joint Genome Institute (JGI-PGF)"/>
            <person name="Walter F."/>
            <person name="Albersmeier A."/>
            <person name="Kalinowski J."/>
            <person name="Ruckert C."/>
        </authorList>
    </citation>
    <scope>NUCLEOTIDE SEQUENCE</scope>
    <source>
        <strain evidence="10">CGMCC 1.15493</strain>
    </source>
</reference>
<dbReference type="SUPFAM" id="SSF141371">
    <property type="entry name" value="PilZ domain-like"/>
    <property type="match status" value="1"/>
</dbReference>
<dbReference type="EC" id="2.4.1.12" evidence="7"/>
<keyword evidence="7" id="KW-0973">c-di-GMP</keyword>
<evidence type="ECO:0000256" key="2">
    <source>
        <dbReference type="ARBA" id="ARBA00022676"/>
    </source>
</evidence>
<accession>A0A916Y7T5</accession>
<comment type="pathway">
    <text evidence="7">Glycan metabolism; bacterial cellulose biosynthesis.</text>
</comment>
<comment type="function">
    <text evidence="7">Catalytic subunit of cellulose synthase. It polymerizes uridine 5'-diphosphate glucose to cellulose.</text>
</comment>
<keyword evidence="3 7" id="KW-0808">Transferase</keyword>
<gene>
    <name evidence="10" type="primary">celA</name>
    <name evidence="10" type="ORF">GCM10011335_42030</name>
</gene>
<evidence type="ECO:0000256" key="6">
    <source>
        <dbReference type="ARBA" id="ARBA00023136"/>
    </source>
</evidence>
<keyword evidence="5 7" id="KW-1133">Transmembrane helix</keyword>
<keyword evidence="6 7" id="KW-0472">Membrane</keyword>
<keyword evidence="7" id="KW-0135">Cellulose biosynthesis</keyword>
<evidence type="ECO:0000256" key="4">
    <source>
        <dbReference type="ARBA" id="ARBA00022692"/>
    </source>
</evidence>
<organism evidence="10 11">
    <name type="scientific">Aureimonas glaciei</name>
    <dbReference type="NCBI Taxonomy" id="1776957"/>
    <lineage>
        <taxon>Bacteria</taxon>
        <taxon>Pseudomonadati</taxon>
        <taxon>Pseudomonadota</taxon>
        <taxon>Alphaproteobacteria</taxon>
        <taxon>Hyphomicrobiales</taxon>
        <taxon>Aurantimonadaceae</taxon>
        <taxon>Aureimonas</taxon>
    </lineage>
</organism>
<dbReference type="Pfam" id="PF13632">
    <property type="entry name" value="Glyco_trans_2_3"/>
    <property type="match status" value="1"/>
</dbReference>
<sequence length="682" mass="75973">MATATAVVLRYAYWRTTSTLPSPEDMVSFVPAIVLYGAEMYCLLMLAMSLFVVADPIERKRARQYPGDELPTVDVFVPSYNESAEILALTLASAKAMDYPADKLRVYLLDDGGTDEKRHSRDPKTSSLALRRHEELKLLCLELGVTYRTRIANVRAKAGNLNAGLVGTDGELIVVFDADHAPAREFLRETVGHFVEQSKLFLVQTPHFFSNPDPLERNLGTFDRMPSENEMFYGTIQKGLDKWNAAFFCGSAAVLRRAALEQVDGFSGVTITEDCETALELHSRGWKSLYVDRPMISGLQPDTFASFIGQRSRWCRGMIQILLLKNPLMRPGLTFAQRVCYLSSALFWFFPFMRLIFMIAPLLFIVFNLKIYDASVQEFTAYTITYLVISELLRNYLYGQVRWPWISDLYEYVQSVYLVRAIISVLVNPRRPTFNVTAKGETLQQNRLSELAWPYFVIVGVLLVAFGISIYRYNTEPEVGGLLLVVGAWNVLNLIVACAALGVVTEQRERRTAPRVACLRDAELVIDGDVIPVCVNDISLGGAKVSPLRELPTLGPSSSGRLSVIATDGKTRLGSIPVTANIVAEGGDLVLGLRFHATTQHYPLIAELMLADIDPMRSKRSARQKRHGIASGTAGFLRWSIRHPFVALHHLVFDRDKPAEGQAVQPRIASADGQPLPASPTV</sequence>
<dbReference type="InterPro" id="IPR050321">
    <property type="entry name" value="Glycosyltr_2/OpgH_subfam"/>
</dbReference>
<dbReference type="Gene3D" id="3.90.550.10">
    <property type="entry name" value="Spore Coat Polysaccharide Biosynthesis Protein SpsA, Chain A"/>
    <property type="match status" value="1"/>
</dbReference>
<keyword evidence="11" id="KW-1185">Reference proteome</keyword>
<feature type="domain" description="Glycosyltransferase 2-like" evidence="9">
    <location>
        <begin position="172"/>
        <end position="362"/>
    </location>
</feature>
<dbReference type="Gene3D" id="2.40.10.220">
    <property type="entry name" value="predicted glycosyltransferase like domains"/>
    <property type="match status" value="1"/>
</dbReference>
<dbReference type="CDD" id="cd06421">
    <property type="entry name" value="CESA_CelA_like"/>
    <property type="match status" value="1"/>
</dbReference>
<keyword evidence="4 7" id="KW-0812">Transmembrane</keyword>
<dbReference type="GO" id="GO:0005886">
    <property type="term" value="C:plasma membrane"/>
    <property type="evidence" value="ECO:0007669"/>
    <property type="project" value="UniProtKB-SubCell"/>
</dbReference>
<evidence type="ECO:0000259" key="9">
    <source>
        <dbReference type="Pfam" id="PF13632"/>
    </source>
</evidence>
<feature type="transmembrane region" description="Helical" evidence="7">
    <location>
        <begin position="379"/>
        <end position="397"/>
    </location>
</feature>
<evidence type="ECO:0000256" key="8">
    <source>
        <dbReference type="SAM" id="MobiDB-lite"/>
    </source>
</evidence>
<comment type="subcellular location">
    <subcellularLocation>
        <location evidence="7">Cell inner membrane</location>
    </subcellularLocation>
    <subcellularLocation>
        <location evidence="1">Membrane</location>
        <topology evidence="1">Multi-pass membrane protein</topology>
    </subcellularLocation>
</comment>
<comment type="catalytic activity">
    <reaction evidence="7">
        <text>[(1-&gt;4)-beta-D-glucosyl](n) + UDP-alpha-D-glucose = [(1-&gt;4)-beta-D-glucosyl](n+1) + UDP + H(+)</text>
        <dbReference type="Rhea" id="RHEA:19929"/>
        <dbReference type="Rhea" id="RHEA-COMP:10033"/>
        <dbReference type="Rhea" id="RHEA-COMP:10034"/>
        <dbReference type="ChEBI" id="CHEBI:15378"/>
        <dbReference type="ChEBI" id="CHEBI:18246"/>
        <dbReference type="ChEBI" id="CHEBI:58223"/>
        <dbReference type="ChEBI" id="CHEBI:58885"/>
        <dbReference type="EC" id="2.4.1.12"/>
    </reaction>
</comment>
<feature type="transmembrane region" description="Helical" evidence="7">
    <location>
        <begin position="29"/>
        <end position="54"/>
    </location>
</feature>
<feature type="transmembrane region" description="Helical" evidence="7">
    <location>
        <begin position="479"/>
        <end position="505"/>
    </location>
</feature>
<keyword evidence="7" id="KW-0997">Cell inner membrane</keyword>
<evidence type="ECO:0000256" key="1">
    <source>
        <dbReference type="ARBA" id="ARBA00004141"/>
    </source>
</evidence>
<keyword evidence="2 7" id="KW-0328">Glycosyltransferase</keyword>
<proteinExistence type="predicted"/>
<dbReference type="SUPFAM" id="SSF53448">
    <property type="entry name" value="Nucleotide-diphospho-sugar transferases"/>
    <property type="match status" value="1"/>
</dbReference>
<comment type="cofactor">
    <cofactor evidence="7">
        <name>Mg(2+)</name>
        <dbReference type="ChEBI" id="CHEBI:18420"/>
    </cofactor>
</comment>
<dbReference type="InterPro" id="IPR001173">
    <property type="entry name" value="Glyco_trans_2-like"/>
</dbReference>
<evidence type="ECO:0000256" key="7">
    <source>
        <dbReference type="RuleBase" id="RU365020"/>
    </source>
</evidence>
<protein>
    <recommendedName>
        <fullName evidence="7">Cellulose synthase catalytic subunit [UDP-forming]</fullName>
        <ecNumber evidence="7">2.4.1.12</ecNumber>
    </recommendedName>
</protein>
<comment type="caution">
    <text evidence="10">The sequence shown here is derived from an EMBL/GenBank/DDBJ whole genome shotgun (WGS) entry which is preliminary data.</text>
</comment>
<dbReference type="EMBL" id="BMJJ01000012">
    <property type="protein sequence ID" value="GGD34562.1"/>
    <property type="molecule type" value="Genomic_DNA"/>
</dbReference>
<keyword evidence="7" id="KW-1003">Cell membrane</keyword>
<dbReference type="GO" id="GO:0035438">
    <property type="term" value="F:cyclic-di-GMP binding"/>
    <property type="evidence" value="ECO:0007669"/>
    <property type="project" value="InterPro"/>
</dbReference>
<name>A0A916Y7T5_9HYPH</name>
<dbReference type="PANTHER" id="PTHR43867:SF2">
    <property type="entry name" value="CELLULOSE SYNTHASE CATALYTIC SUBUNIT A [UDP-FORMING]"/>
    <property type="match status" value="1"/>
</dbReference>
<dbReference type="InterPro" id="IPR029044">
    <property type="entry name" value="Nucleotide-diphossugar_trans"/>
</dbReference>